<dbReference type="InterPro" id="IPR017853">
    <property type="entry name" value="GH"/>
</dbReference>
<keyword evidence="2 5" id="KW-0378">Hydrolase</keyword>
<organism evidence="8 9">
    <name type="scientific">Anaerobacillus isosaccharinicus</name>
    <dbReference type="NCBI Taxonomy" id="1532552"/>
    <lineage>
        <taxon>Bacteria</taxon>
        <taxon>Bacillati</taxon>
        <taxon>Bacillota</taxon>
        <taxon>Bacilli</taxon>
        <taxon>Bacillales</taxon>
        <taxon>Bacillaceae</taxon>
        <taxon>Anaerobacillus</taxon>
    </lineage>
</organism>
<dbReference type="PANTHER" id="PTHR10357">
    <property type="entry name" value="ALPHA-AMYLASE FAMILY MEMBER"/>
    <property type="match status" value="1"/>
</dbReference>
<dbReference type="GO" id="GO:0004556">
    <property type="term" value="F:alpha-amylase activity"/>
    <property type="evidence" value="ECO:0007669"/>
    <property type="project" value="UniProtKB-UniRule"/>
</dbReference>
<keyword evidence="5" id="KW-0119">Carbohydrate metabolism</keyword>
<dbReference type="EMBL" id="CP063356">
    <property type="protein sequence ID" value="QOY34827.1"/>
    <property type="molecule type" value="Genomic_DNA"/>
</dbReference>
<dbReference type="Pfam" id="PF23915">
    <property type="entry name" value="SusG_C"/>
    <property type="match status" value="1"/>
</dbReference>
<evidence type="ECO:0000256" key="2">
    <source>
        <dbReference type="ARBA" id="ARBA00022801"/>
    </source>
</evidence>
<dbReference type="InterPro" id="IPR006047">
    <property type="entry name" value="GH13_cat_dom"/>
</dbReference>
<dbReference type="PRINTS" id="PR00110">
    <property type="entry name" value="ALPHAAMYLASE"/>
</dbReference>
<evidence type="ECO:0000256" key="5">
    <source>
        <dbReference type="RuleBase" id="RU361134"/>
    </source>
</evidence>
<dbReference type="SUPFAM" id="SSF51011">
    <property type="entry name" value="Glycosyl hydrolase domain"/>
    <property type="match status" value="1"/>
</dbReference>
<dbReference type="PROSITE" id="PS51257">
    <property type="entry name" value="PROKAR_LIPOPROTEIN"/>
    <property type="match status" value="1"/>
</dbReference>
<dbReference type="KEGG" id="aia:AWH56_019195"/>
<evidence type="ECO:0000256" key="1">
    <source>
        <dbReference type="ARBA" id="ARBA00008061"/>
    </source>
</evidence>
<comment type="catalytic activity">
    <reaction evidence="5">
        <text>Endohydrolysis of (1-&gt;4)-alpha-D-glucosidic linkages in polysaccharides containing three or more (1-&gt;4)-alpha-linked D-glucose units.</text>
        <dbReference type="EC" id="3.2.1.1"/>
    </reaction>
</comment>
<dbReference type="CDD" id="cd11316">
    <property type="entry name" value="AmyAc_bac2_AmyA"/>
    <property type="match status" value="1"/>
</dbReference>
<feature type="signal peptide" evidence="6">
    <location>
        <begin position="1"/>
        <end position="29"/>
    </location>
</feature>
<comment type="similarity">
    <text evidence="1 4">Belongs to the glycosyl hydrolase 13 family.</text>
</comment>
<dbReference type="EC" id="3.2.1.1" evidence="5"/>
<evidence type="ECO:0000259" key="7">
    <source>
        <dbReference type="SMART" id="SM00642"/>
    </source>
</evidence>
<dbReference type="GO" id="GO:0009313">
    <property type="term" value="P:oligosaccharide catabolic process"/>
    <property type="evidence" value="ECO:0007669"/>
    <property type="project" value="TreeGrafter"/>
</dbReference>
<dbReference type="SUPFAM" id="SSF51445">
    <property type="entry name" value="(Trans)glycosidases"/>
    <property type="match status" value="1"/>
</dbReference>
<dbReference type="PANTHER" id="PTHR10357:SF179">
    <property type="entry name" value="NEUTRAL AND BASIC AMINO ACID TRANSPORT PROTEIN RBAT"/>
    <property type="match status" value="1"/>
</dbReference>
<dbReference type="InterPro" id="IPR013780">
    <property type="entry name" value="Glyco_hydro_b"/>
</dbReference>
<evidence type="ECO:0000256" key="4">
    <source>
        <dbReference type="RuleBase" id="RU003615"/>
    </source>
</evidence>
<dbReference type="GO" id="GO:0043169">
    <property type="term" value="F:cation binding"/>
    <property type="evidence" value="ECO:0007669"/>
    <property type="project" value="InterPro"/>
</dbReference>
<keyword evidence="6" id="KW-0732">Signal</keyword>
<dbReference type="Gene3D" id="2.60.40.1180">
    <property type="entry name" value="Golgi alpha-mannosidase II"/>
    <property type="match status" value="1"/>
</dbReference>
<feature type="domain" description="Glycosyl hydrolase family 13 catalytic" evidence="7">
    <location>
        <begin position="57"/>
        <end position="442"/>
    </location>
</feature>
<keyword evidence="9" id="KW-1185">Reference proteome</keyword>
<evidence type="ECO:0000313" key="9">
    <source>
        <dbReference type="Proteomes" id="UP000180175"/>
    </source>
</evidence>
<name>A0A7S7L5M5_9BACI</name>
<accession>A0A7S7L5M5</accession>
<dbReference type="SMART" id="SM00642">
    <property type="entry name" value="Aamy"/>
    <property type="match status" value="1"/>
</dbReference>
<keyword evidence="3 5" id="KW-0326">Glycosidase</keyword>
<dbReference type="Gene3D" id="3.20.20.80">
    <property type="entry name" value="Glycosidases"/>
    <property type="match status" value="1"/>
</dbReference>
<reference evidence="8 9" key="2">
    <citation type="journal article" date="2019" name="Int. J. Syst. Evol. Microbiol.">
        <title>Anaerobacillus isosaccharinicus sp. nov., an alkaliphilic bacterium which degrades isosaccharinic acid.</title>
        <authorList>
            <person name="Bassil N.M."/>
            <person name="Lloyd J.R."/>
        </authorList>
    </citation>
    <scope>NUCLEOTIDE SEQUENCE [LARGE SCALE GENOMIC DNA]</scope>
    <source>
        <strain evidence="8 9">NB2006</strain>
    </source>
</reference>
<dbReference type="Proteomes" id="UP000180175">
    <property type="component" value="Chromosome"/>
</dbReference>
<evidence type="ECO:0000256" key="3">
    <source>
        <dbReference type="ARBA" id="ARBA00023295"/>
    </source>
</evidence>
<evidence type="ECO:0000313" key="8">
    <source>
        <dbReference type="EMBL" id="QOY34827.1"/>
    </source>
</evidence>
<protein>
    <recommendedName>
        <fullName evidence="5">Alpha-amylase</fullName>
        <ecNumber evidence="5">3.2.1.1</ecNumber>
    </recommendedName>
</protein>
<dbReference type="AlphaFoldDB" id="A0A7S7L5M5"/>
<dbReference type="Pfam" id="PF00128">
    <property type="entry name" value="Alpha-amylase"/>
    <property type="match status" value="1"/>
</dbReference>
<dbReference type="InterPro" id="IPR056300">
    <property type="entry name" value="SusG-like_C"/>
</dbReference>
<dbReference type="RefSeq" id="WP_182080928.1">
    <property type="nucleotide sequence ID" value="NZ_CP063356.2"/>
</dbReference>
<evidence type="ECO:0000256" key="6">
    <source>
        <dbReference type="SAM" id="SignalP"/>
    </source>
</evidence>
<reference evidence="8 9" key="1">
    <citation type="journal article" date="2017" name="Genome Announc.">
        <title>Draft Genome Sequences of Four Alkaliphilic Bacteria Belonging to the Anaerobacillus Genus.</title>
        <authorList>
            <person name="Bassil N.M."/>
            <person name="Lloyd J.R."/>
        </authorList>
    </citation>
    <scope>NUCLEOTIDE SEQUENCE [LARGE SCALE GENOMIC DNA]</scope>
    <source>
        <strain evidence="8 9">NB2006</strain>
    </source>
</reference>
<sequence length="528" mass="60665">MKFVSFTKYILLSVLVSITFLTGCTTPEAEQPNQSRLIETIDHTELISSYPNTVFYEIFVRAFSDSSGNGIGDINGMTAQLDYLQELGIEGIWLMPIHPSPSYHGYDVMDYYEINPEYGTMDDFKTFMAEAHARNIKVVIDLVVNHSSTEHPFFQDAIASKESPYRDWYIWADEDTNLRERGEWGQPFWHGEAPNHYFSVFWGGMPDFNFYNDEVRQEMINIGQYWLEEVGVDGFRLDAAKHIFPKDKEQNLVWWKEFRAAMEEVKPDVFLVGEVWDLPQVAGPYLEDGLHSTFNFDLAEDILKVAMTERGGSLVPKLIRSLTTFERYSTDFVDSTFITNHDINRVMSELRGNEEQAKMAASLLLTLPGSPFIYYGEEIGMQGAKPDEHIREPMLWYQDGGAGQTSWIKPKYDTGQDAPSVEAQLEDPNSLYNHYKTMIYLRRSEPTLLFGEITESPIRIQGSLAYKRIYNDEELHVIHNLSRNELEINLEDEDAGQVIFATKKEYTISDGIVTLPPYSTVIFTKTLN</sequence>
<dbReference type="InterPro" id="IPR045857">
    <property type="entry name" value="O16G_dom_2"/>
</dbReference>
<feature type="chain" id="PRO_5030936267" description="Alpha-amylase" evidence="6">
    <location>
        <begin position="30"/>
        <end position="528"/>
    </location>
</feature>
<gene>
    <name evidence="8" type="ORF">AWH56_019195</name>
</gene>
<dbReference type="InterPro" id="IPR006046">
    <property type="entry name" value="Alpha_amylase"/>
</dbReference>
<dbReference type="Gene3D" id="3.90.400.10">
    <property type="entry name" value="Oligo-1,6-glucosidase, Domain 2"/>
    <property type="match status" value="1"/>
</dbReference>
<proteinExistence type="inferred from homology"/>